<organism evidence="1 2">
    <name type="scientific">Candidatus Alectryocaccomicrobium excrementavium</name>
    <dbReference type="NCBI Taxonomy" id="2840668"/>
    <lineage>
        <taxon>Bacteria</taxon>
        <taxon>Bacillati</taxon>
        <taxon>Bacillota</taxon>
        <taxon>Clostridia</taxon>
        <taxon>Candidatus Alectryocaccomicrobium</taxon>
    </lineage>
</organism>
<name>A0A9D1G224_9FIRM</name>
<dbReference type="Proteomes" id="UP000824140">
    <property type="component" value="Unassembled WGS sequence"/>
</dbReference>
<accession>A0A9D1G224</accession>
<proteinExistence type="predicted"/>
<dbReference type="AlphaFoldDB" id="A0A9D1G224"/>
<reference evidence="1" key="2">
    <citation type="journal article" date="2021" name="PeerJ">
        <title>Extensive microbial diversity within the chicken gut microbiome revealed by metagenomics and culture.</title>
        <authorList>
            <person name="Gilroy R."/>
            <person name="Ravi A."/>
            <person name="Getino M."/>
            <person name="Pursley I."/>
            <person name="Horton D.L."/>
            <person name="Alikhan N.F."/>
            <person name="Baker D."/>
            <person name="Gharbi K."/>
            <person name="Hall N."/>
            <person name="Watson M."/>
            <person name="Adriaenssens E.M."/>
            <person name="Foster-Nyarko E."/>
            <person name="Jarju S."/>
            <person name="Secka A."/>
            <person name="Antonio M."/>
            <person name="Oren A."/>
            <person name="Chaudhuri R.R."/>
            <person name="La Ragione R."/>
            <person name="Hildebrand F."/>
            <person name="Pallen M.J."/>
        </authorList>
    </citation>
    <scope>NUCLEOTIDE SEQUENCE</scope>
    <source>
        <strain evidence="1">13766</strain>
    </source>
</reference>
<gene>
    <name evidence="1" type="ORF">IAA84_12670</name>
</gene>
<sequence>MRHAYIRAIGGLLWLAAAIASGITGSFATAILYLALSAVFLRSAYGIWKKENGGRRNE</sequence>
<dbReference type="EMBL" id="DVJN01000239">
    <property type="protein sequence ID" value="HIS93861.1"/>
    <property type="molecule type" value="Genomic_DNA"/>
</dbReference>
<comment type="caution">
    <text evidence="1">The sequence shown here is derived from an EMBL/GenBank/DDBJ whole genome shotgun (WGS) entry which is preliminary data.</text>
</comment>
<protein>
    <submittedName>
        <fullName evidence="1">Uncharacterized protein</fullName>
    </submittedName>
</protein>
<evidence type="ECO:0000313" key="1">
    <source>
        <dbReference type="EMBL" id="HIS93861.1"/>
    </source>
</evidence>
<reference evidence="1" key="1">
    <citation type="submission" date="2020-10" db="EMBL/GenBank/DDBJ databases">
        <authorList>
            <person name="Gilroy R."/>
        </authorList>
    </citation>
    <scope>NUCLEOTIDE SEQUENCE</scope>
    <source>
        <strain evidence="1">13766</strain>
    </source>
</reference>
<evidence type="ECO:0000313" key="2">
    <source>
        <dbReference type="Proteomes" id="UP000824140"/>
    </source>
</evidence>